<comment type="subunit">
    <text evidence="13">Component of the cytochrome c oxidase (complex IV, CIV), a multisubunit enzyme composed of a catalytic core of 3 subunits and several supernumerary subunits.</text>
</comment>
<dbReference type="GO" id="GO:0045277">
    <property type="term" value="C:respiratory chain complex IV"/>
    <property type="evidence" value="ECO:0007669"/>
    <property type="project" value="UniProtKB-UniRule"/>
</dbReference>
<keyword evidence="7 13" id="KW-0809">Transit peptide</keyword>
<protein>
    <recommendedName>
        <fullName evidence="11 13">Cytochrome c oxidase subunit 6, mitochondrial</fullName>
    </recommendedName>
    <alternativeName>
        <fullName evidence="12 13">Cytochrome c oxidase polypeptide VI</fullName>
    </alternativeName>
</protein>
<evidence type="ECO:0000256" key="14">
    <source>
        <dbReference type="SAM" id="MobiDB-lite"/>
    </source>
</evidence>
<keyword evidence="4 13" id="KW-0349">Heme</keyword>
<dbReference type="FunFam" id="1.25.40.40:FF:000001">
    <property type="entry name" value="Cytochrome c oxidase subunit VI"/>
    <property type="match status" value="1"/>
</dbReference>
<evidence type="ECO:0000256" key="6">
    <source>
        <dbReference type="ARBA" id="ARBA00022792"/>
    </source>
</evidence>
<accession>A0AAJ0LWF7</accession>
<sequence>MSSAAFARVARARLFTLRPRLAVQHQLVKPSAAPVAAAGFATSSKRLSADPHGEESFEEFTARYDTHYPESMARDGRRRRARGGHSMAAQTRPTRENAYIRLANVCWWIFHRYEKEFDSVQDVFELQRNLNNAFAYDLVPAPSVIIAALRAARRVNDYPTAVRIFEGIKAKVENQAQYDEYVEELKPVREELGVNLRETMYPEPAS</sequence>
<evidence type="ECO:0000256" key="1">
    <source>
        <dbReference type="ARBA" id="ARBA00004443"/>
    </source>
</evidence>
<keyword evidence="9 13" id="KW-0496">Mitochondrion</keyword>
<evidence type="ECO:0000256" key="2">
    <source>
        <dbReference type="ARBA" id="ARBA00004673"/>
    </source>
</evidence>
<dbReference type="AlphaFoldDB" id="A0AAJ0LWF7"/>
<dbReference type="SUPFAM" id="SSF48479">
    <property type="entry name" value="Cytochrome c oxidase subunit E"/>
    <property type="match status" value="1"/>
</dbReference>
<organism evidence="15 16">
    <name type="scientific">Extremus antarcticus</name>
    <dbReference type="NCBI Taxonomy" id="702011"/>
    <lineage>
        <taxon>Eukaryota</taxon>
        <taxon>Fungi</taxon>
        <taxon>Dikarya</taxon>
        <taxon>Ascomycota</taxon>
        <taxon>Pezizomycotina</taxon>
        <taxon>Dothideomycetes</taxon>
        <taxon>Dothideomycetidae</taxon>
        <taxon>Mycosphaerellales</taxon>
        <taxon>Extremaceae</taxon>
        <taxon>Extremus</taxon>
    </lineage>
</organism>
<keyword evidence="6 13" id="KW-0999">Mitochondrion inner membrane</keyword>
<dbReference type="GO" id="GO:0046872">
    <property type="term" value="F:metal ion binding"/>
    <property type="evidence" value="ECO:0007669"/>
    <property type="project" value="UniProtKB-UniRule"/>
</dbReference>
<dbReference type="PANTHER" id="PTHR14200">
    <property type="entry name" value="CYTOCHROME C OXIDASE POLYPEPTIDE"/>
    <property type="match status" value="1"/>
</dbReference>
<dbReference type="GO" id="GO:0005743">
    <property type="term" value="C:mitochondrial inner membrane"/>
    <property type="evidence" value="ECO:0007669"/>
    <property type="project" value="UniProtKB-SubCell"/>
</dbReference>
<evidence type="ECO:0000256" key="12">
    <source>
        <dbReference type="ARBA" id="ARBA00082700"/>
    </source>
</evidence>
<keyword evidence="5 13" id="KW-0479">Metal-binding</keyword>
<comment type="caution">
    <text evidence="15">The sequence shown here is derived from an EMBL/GenBank/DDBJ whole genome shotgun (WGS) entry which is preliminary data.</text>
</comment>
<dbReference type="InterPro" id="IPR003204">
    <property type="entry name" value="Cyt_c_oxidase_su5A/6"/>
</dbReference>
<evidence type="ECO:0000313" key="16">
    <source>
        <dbReference type="Proteomes" id="UP001271007"/>
    </source>
</evidence>
<keyword evidence="8 13" id="KW-0408">Iron</keyword>
<comment type="function">
    <text evidence="13">Component of the cytochrome c oxidase, the last enzyme in the mitochondrial electron transport chain which drives oxidative phosphorylation. The respiratory chain contains 3 multisubunit complexes succinate dehydrogenase (complex II, CII), ubiquinol-cytochrome c oxidoreductase (cytochrome b-c1 complex, complex III, CIII) and cytochrome c oxidase (complex IV, CIV), that cooperate to transfer electrons derived from NADH and succinate to molecular oxygen, creating an electrochemical gradient over the inner membrane that drives transmembrane transport and the ATP synthase. Cytochrome c oxidase is the component of the respiratory chain that catalyzes the reduction of oxygen to water. Electrons originating from reduced cytochrome c in the intermembrane space (IMS) are transferred via the dinuclear copper A center (CU(A)) of subunit 2 and heme A of subunit 1 to the active site in subunit 1, a binuclear center (BNC) formed by heme A3 and copper B (CU(B)). The BNC reduces molecular oxygen to 2 water molecules using 4 electrons from cytochrome c in the IMS and 4 protons from the mitochondrial matrix.</text>
</comment>
<evidence type="ECO:0000256" key="9">
    <source>
        <dbReference type="ARBA" id="ARBA00023128"/>
    </source>
</evidence>
<evidence type="ECO:0000256" key="10">
    <source>
        <dbReference type="ARBA" id="ARBA00023136"/>
    </source>
</evidence>
<evidence type="ECO:0000313" key="15">
    <source>
        <dbReference type="EMBL" id="KAK3057631.1"/>
    </source>
</evidence>
<evidence type="ECO:0000256" key="7">
    <source>
        <dbReference type="ARBA" id="ARBA00022946"/>
    </source>
</evidence>
<comment type="similarity">
    <text evidence="3 13">Belongs to the cytochrome c oxidase subunit 5A family.</text>
</comment>
<dbReference type="EMBL" id="JAWDJX010000003">
    <property type="protein sequence ID" value="KAK3057631.1"/>
    <property type="molecule type" value="Genomic_DNA"/>
</dbReference>
<comment type="subcellular location">
    <subcellularLocation>
        <location evidence="1 13">Mitochondrion inner membrane</location>
        <topology evidence="1 13">Peripheral membrane protein</topology>
        <orientation evidence="1 13">Matrix side</orientation>
    </subcellularLocation>
</comment>
<dbReference type="Gene3D" id="1.25.40.40">
    <property type="entry name" value="Cytochrome c oxidase, subunit Va/VI"/>
    <property type="match status" value="1"/>
</dbReference>
<dbReference type="Proteomes" id="UP001271007">
    <property type="component" value="Unassembled WGS sequence"/>
</dbReference>
<proteinExistence type="inferred from homology"/>
<evidence type="ECO:0000256" key="4">
    <source>
        <dbReference type="ARBA" id="ARBA00022617"/>
    </source>
</evidence>
<dbReference type="GO" id="GO:0006123">
    <property type="term" value="P:mitochondrial electron transport, cytochrome c to oxygen"/>
    <property type="evidence" value="ECO:0007669"/>
    <property type="project" value="UniProtKB-UniRule"/>
</dbReference>
<name>A0AAJ0LWF7_9PEZI</name>
<feature type="region of interest" description="Disordered" evidence="14">
    <location>
        <begin position="71"/>
        <end position="90"/>
    </location>
</feature>
<keyword evidence="10 13" id="KW-0472">Membrane</keyword>
<evidence type="ECO:0000256" key="3">
    <source>
        <dbReference type="ARBA" id="ARBA00007972"/>
    </source>
</evidence>
<evidence type="ECO:0000256" key="13">
    <source>
        <dbReference type="RuleBase" id="RU368103"/>
    </source>
</evidence>
<dbReference type="InterPro" id="IPR036545">
    <property type="entry name" value="Cyt_c_oxidase_su5A/6_sf"/>
</dbReference>
<reference evidence="15" key="1">
    <citation type="submission" date="2023-04" db="EMBL/GenBank/DDBJ databases">
        <title>Black Yeasts Isolated from many extreme environments.</title>
        <authorList>
            <person name="Coleine C."/>
            <person name="Stajich J.E."/>
            <person name="Selbmann L."/>
        </authorList>
    </citation>
    <scope>NUCLEOTIDE SEQUENCE</scope>
    <source>
        <strain evidence="15">CCFEE 5312</strain>
    </source>
</reference>
<comment type="pathway">
    <text evidence="2 13">Energy metabolism; oxidative phosphorylation.</text>
</comment>
<gene>
    <name evidence="15" type="primary">COX6</name>
    <name evidence="15" type="ORF">LTR09_001815</name>
</gene>
<evidence type="ECO:0000256" key="11">
    <source>
        <dbReference type="ARBA" id="ARBA00070174"/>
    </source>
</evidence>
<evidence type="ECO:0000256" key="8">
    <source>
        <dbReference type="ARBA" id="ARBA00023004"/>
    </source>
</evidence>
<dbReference type="Pfam" id="PF02284">
    <property type="entry name" value="COX5A"/>
    <property type="match status" value="1"/>
</dbReference>
<dbReference type="PANTHER" id="PTHR14200:SF11">
    <property type="entry name" value="CYTOCHROME C OXIDASE SUBUNIT 5A, MITOCHONDRIAL"/>
    <property type="match status" value="1"/>
</dbReference>
<dbReference type="CDD" id="cd00923">
    <property type="entry name" value="Cyt_c_Oxidase_Va"/>
    <property type="match status" value="1"/>
</dbReference>
<keyword evidence="16" id="KW-1185">Reference proteome</keyword>
<evidence type="ECO:0000256" key="5">
    <source>
        <dbReference type="ARBA" id="ARBA00022723"/>
    </source>
</evidence>